<dbReference type="EMBL" id="VTAV01000001">
    <property type="protein sequence ID" value="TYR37779.1"/>
    <property type="molecule type" value="Genomic_DNA"/>
</dbReference>
<keyword evidence="2" id="KW-0472">Membrane</keyword>
<keyword evidence="1" id="KW-0175">Coiled coil</keyword>
<reference evidence="5 6" key="1">
    <citation type="submission" date="2019-08" db="EMBL/GenBank/DDBJ databases">
        <title>Phlebobacter frassis gen. nov. sp. nov., a new member of family Sphingobacteriaceae isolated from sand fly rearing media.</title>
        <authorList>
            <person name="Kakumanu M.L."/>
            <person name="Marayati B.F."/>
            <person name="Wada-Katsumata A."/>
            <person name="Wasserberg G."/>
            <person name="Schal C."/>
            <person name="Apperson C.S."/>
            <person name="Ponnusamy L."/>
        </authorList>
    </citation>
    <scope>NUCLEOTIDE SEQUENCE [LARGE SCALE GENOMIC DNA]</scope>
    <source>
        <strain evidence="5 6">SSI9</strain>
    </source>
</reference>
<evidence type="ECO:0000259" key="4">
    <source>
        <dbReference type="Pfam" id="PF19904"/>
    </source>
</evidence>
<proteinExistence type="predicted"/>
<protein>
    <recommendedName>
        <fullName evidence="4">DUF6377 domain-containing protein</fullName>
    </recommendedName>
</protein>
<feature type="domain" description="DUF6377" evidence="4">
    <location>
        <begin position="258"/>
        <end position="519"/>
    </location>
</feature>
<keyword evidence="6" id="KW-1185">Reference proteome</keyword>
<feature type="chain" id="PRO_5022996087" description="DUF6377 domain-containing protein" evidence="3">
    <location>
        <begin position="20"/>
        <end position="561"/>
    </location>
</feature>
<keyword evidence="3" id="KW-0732">Signal</keyword>
<organism evidence="5 6">
    <name type="scientific">Sphingobacterium phlebotomi</name>
    <dbReference type="NCBI Taxonomy" id="2605433"/>
    <lineage>
        <taxon>Bacteria</taxon>
        <taxon>Pseudomonadati</taxon>
        <taxon>Bacteroidota</taxon>
        <taxon>Sphingobacteriia</taxon>
        <taxon>Sphingobacteriales</taxon>
        <taxon>Sphingobacteriaceae</taxon>
        <taxon>Sphingobacterium</taxon>
    </lineage>
</organism>
<keyword evidence="2" id="KW-1133">Transmembrane helix</keyword>
<evidence type="ECO:0000256" key="2">
    <source>
        <dbReference type="SAM" id="Phobius"/>
    </source>
</evidence>
<evidence type="ECO:0000313" key="6">
    <source>
        <dbReference type="Proteomes" id="UP000322362"/>
    </source>
</evidence>
<dbReference type="Pfam" id="PF19904">
    <property type="entry name" value="DUF6377"/>
    <property type="match status" value="1"/>
</dbReference>
<gene>
    <name evidence="5" type="ORF">FXV77_00350</name>
</gene>
<feature type="transmembrane region" description="Helical" evidence="2">
    <location>
        <begin position="329"/>
        <end position="352"/>
    </location>
</feature>
<sequence length="561" mass="65978">MYRPLLLLLLLLVTISSSATLCQTAGRYDATLTDLIPLIDRKQDFMDVKEMKIQELARTFNQLSTRDTIKYSIANQLYKEYTPYKLDSAIVYAEYSLQLAQQYRDEDWVMESYLDLAALHFTAGMYIDSYNILTSISSEQLSQHLRVKYYDAWKRLYKFYSSANHYDEQYEAKSNTYRDSLLHELDPQNNQYQIVYAEKLLDHQKTEEAKKILIHLLDKSEEEDHERAILCFALATVFKQEGNILLQRKYLIQSSVYDIKNAIKENAAMQALASLLYETEHIEEAYKCIQSSMEDAIFCNARFRTYEASQIFPIIDSAYQENEAQKKSILTLFLAVVCILSIFLTIAIIYVYRQMKRINRVREELFEANQRLQELNVQLNTTNEALHTTNLEVSSVNKELAEANHIKEAYIGHFLDLCSTYIDKLEHFQTVLKKMVMGGKMEELLKRLKSRDMIEREVKELFSTFDHIFLHIYPNFVEDFNSLLLEEERFVLKNNELLNTELRIFALIRLGITDSSKIAGFLHYSTNTIYSYRTRIRNKARVPREDFDDMVMKIGRINKIY</sequence>
<dbReference type="Proteomes" id="UP000322362">
    <property type="component" value="Unassembled WGS sequence"/>
</dbReference>
<feature type="signal peptide" evidence="3">
    <location>
        <begin position="1"/>
        <end position="19"/>
    </location>
</feature>
<dbReference type="RefSeq" id="WP_148917244.1">
    <property type="nucleotide sequence ID" value="NZ_VTAV01000001.1"/>
</dbReference>
<dbReference type="AlphaFoldDB" id="A0A5D4HDA4"/>
<keyword evidence="2" id="KW-0812">Transmembrane</keyword>
<comment type="caution">
    <text evidence="5">The sequence shown here is derived from an EMBL/GenBank/DDBJ whole genome shotgun (WGS) entry which is preliminary data.</text>
</comment>
<dbReference type="InterPro" id="IPR045957">
    <property type="entry name" value="DUF6377"/>
</dbReference>
<name>A0A5D4HDA4_9SPHI</name>
<feature type="coiled-coil region" evidence="1">
    <location>
        <begin position="355"/>
        <end position="392"/>
    </location>
</feature>
<evidence type="ECO:0000256" key="1">
    <source>
        <dbReference type="SAM" id="Coils"/>
    </source>
</evidence>
<accession>A0A5D4HDA4</accession>
<evidence type="ECO:0000313" key="5">
    <source>
        <dbReference type="EMBL" id="TYR37779.1"/>
    </source>
</evidence>
<evidence type="ECO:0000256" key="3">
    <source>
        <dbReference type="SAM" id="SignalP"/>
    </source>
</evidence>